<feature type="non-terminal residue" evidence="2">
    <location>
        <position position="1"/>
    </location>
</feature>
<dbReference type="InterPro" id="IPR041667">
    <property type="entry name" value="Cupin_8"/>
</dbReference>
<dbReference type="Gene3D" id="2.60.120.650">
    <property type="entry name" value="Cupin"/>
    <property type="match status" value="1"/>
</dbReference>
<reference evidence="2 3" key="1">
    <citation type="journal article" date="2015" name="Fungal Genet. Biol.">
        <title>Evolution of novel wood decay mechanisms in Agaricales revealed by the genome sequences of Fistulina hepatica and Cylindrobasidium torrendii.</title>
        <authorList>
            <person name="Floudas D."/>
            <person name="Held B.W."/>
            <person name="Riley R."/>
            <person name="Nagy L.G."/>
            <person name="Koehler G."/>
            <person name="Ransdell A.S."/>
            <person name="Younus H."/>
            <person name="Chow J."/>
            <person name="Chiniquy J."/>
            <person name="Lipzen A."/>
            <person name="Tritt A."/>
            <person name="Sun H."/>
            <person name="Haridas S."/>
            <person name="LaButti K."/>
            <person name="Ohm R.A."/>
            <person name="Kues U."/>
            <person name="Blanchette R.A."/>
            <person name="Grigoriev I.V."/>
            <person name="Minto R.E."/>
            <person name="Hibbett D.S."/>
        </authorList>
    </citation>
    <scope>NUCLEOTIDE SEQUENCE [LARGE SCALE GENOMIC DNA]</scope>
    <source>
        <strain evidence="2 3">ATCC 64428</strain>
    </source>
</reference>
<name>A0A0D7A7S5_9AGAR</name>
<feature type="domain" description="JmjC" evidence="1">
    <location>
        <begin position="119"/>
        <end position="315"/>
    </location>
</feature>
<organism evidence="2 3">
    <name type="scientific">Fistulina hepatica ATCC 64428</name>
    <dbReference type="NCBI Taxonomy" id="1128425"/>
    <lineage>
        <taxon>Eukaryota</taxon>
        <taxon>Fungi</taxon>
        <taxon>Dikarya</taxon>
        <taxon>Basidiomycota</taxon>
        <taxon>Agaricomycotina</taxon>
        <taxon>Agaricomycetes</taxon>
        <taxon>Agaricomycetidae</taxon>
        <taxon>Agaricales</taxon>
        <taxon>Fistulinaceae</taxon>
        <taxon>Fistulina</taxon>
    </lineage>
</organism>
<accession>A0A0D7A7S5</accession>
<proteinExistence type="predicted"/>
<dbReference type="AlphaFoldDB" id="A0A0D7A7S5"/>
<evidence type="ECO:0000313" key="2">
    <source>
        <dbReference type="EMBL" id="KIY47072.1"/>
    </source>
</evidence>
<sequence>EVERLRSLADARGPKAWWWTNIVTSHTTETTSTVHTAETLNHLRNGDMVLYKANSPWDVEPVTDANQFIDCVRSVGMAMEGVIEVHDMLRRHSNFTNPQRQMTILDMCRLPDSIDNAHSALDLPCSANVIPPIINCMDDGFNSWLFAKRMYPSVELIPFDSALVRSWSLLNKAGFFTWAHNDAAGLNTWVKIIKGCKIWAVTRPQTHTSRSLQDIVDSQEDYQYSLRPGELEDDELSQESMSIEELEAADNKWHYPYTEMKKDADVVDLHPGDVLIQPGGVWHEVYSPVPSIAVGGHLICIDTMHYMAITRWYHAQCGKYITNTDHTSVQMTLIRIIVRIPFMERKTFPKKAIGALCHMVLHPDVYLSQTQREDGASSVQRFHSARWQKEQPIDGDAARLARRLLKFCQFRDNLQDILWSEGEDWREAKMTVDFQESL</sequence>
<dbReference type="OrthoDB" id="2635829at2759"/>
<dbReference type="InterPro" id="IPR003347">
    <property type="entry name" value="JmjC_dom"/>
</dbReference>
<dbReference type="EMBL" id="KN882016">
    <property type="protein sequence ID" value="KIY47072.1"/>
    <property type="molecule type" value="Genomic_DNA"/>
</dbReference>
<evidence type="ECO:0000313" key="3">
    <source>
        <dbReference type="Proteomes" id="UP000054144"/>
    </source>
</evidence>
<gene>
    <name evidence="2" type="ORF">FISHEDRAFT_59950</name>
</gene>
<keyword evidence="3" id="KW-1185">Reference proteome</keyword>
<dbReference type="SUPFAM" id="SSF51197">
    <property type="entry name" value="Clavaminate synthase-like"/>
    <property type="match status" value="1"/>
</dbReference>
<dbReference type="Pfam" id="PF13621">
    <property type="entry name" value="Cupin_8"/>
    <property type="match status" value="1"/>
</dbReference>
<evidence type="ECO:0000259" key="1">
    <source>
        <dbReference type="PROSITE" id="PS51184"/>
    </source>
</evidence>
<dbReference type="Proteomes" id="UP000054144">
    <property type="component" value="Unassembled WGS sequence"/>
</dbReference>
<dbReference type="PROSITE" id="PS51184">
    <property type="entry name" value="JMJC"/>
    <property type="match status" value="1"/>
</dbReference>
<protein>
    <recommendedName>
        <fullName evidence="1">JmjC domain-containing protein</fullName>
    </recommendedName>
</protein>